<evidence type="ECO:0000313" key="5">
    <source>
        <dbReference type="Proteomes" id="UP000228754"/>
    </source>
</evidence>
<dbReference type="Pfam" id="PF17898">
    <property type="entry name" value="GerD"/>
    <property type="match status" value="1"/>
</dbReference>
<comment type="caution">
    <text evidence="4">The sequence shown here is derived from an EMBL/GenBank/DDBJ whole genome shotgun (WGS) entry which is preliminary data.</text>
</comment>
<gene>
    <name evidence="4" type="ORF">CEY02_00825</name>
</gene>
<keyword evidence="2" id="KW-0732">Signal</keyword>
<name>A0A2A5J1R1_BACPU</name>
<reference evidence="4 5" key="1">
    <citation type="submission" date="2017-06" db="EMBL/GenBank/DDBJ databases">
        <title>Draft Genome Sequence of Bacillus sp Strain 36R Isolated from saline sediment at Atanasia, Sonora, Mexico.</title>
        <authorList>
            <person name="Sanchez Diaz R."/>
            <person name="Quiroz Macias M.E."/>
            <person name="Ibarra Gamez J.C."/>
            <person name="Enciso Ibarra J."/>
            <person name="Gomez Gil B."/>
            <person name="Galaviz Silva L."/>
        </authorList>
    </citation>
    <scope>NUCLEOTIDE SEQUENCE [LARGE SCALE GENOMIC DNA]</scope>
    <source>
        <strain evidence="4 5">36R_ATNSAL</strain>
    </source>
</reference>
<evidence type="ECO:0000313" key="4">
    <source>
        <dbReference type="EMBL" id="PCK23520.1"/>
    </source>
</evidence>
<dbReference type="Proteomes" id="UP000228754">
    <property type="component" value="Unassembled WGS sequence"/>
</dbReference>
<dbReference type="NCBIfam" id="NF040801">
    <property type="entry name" value="spore_GerD"/>
    <property type="match status" value="1"/>
</dbReference>
<dbReference type="OrthoDB" id="2375836at2"/>
<dbReference type="PROSITE" id="PS51257">
    <property type="entry name" value="PROKAR_LIPOPROTEIN"/>
    <property type="match status" value="1"/>
</dbReference>
<evidence type="ECO:0000256" key="1">
    <source>
        <dbReference type="SAM" id="MobiDB-lite"/>
    </source>
</evidence>
<protein>
    <submittedName>
        <fullName evidence="4">Spore gernimation protein GerD</fullName>
    </submittedName>
</protein>
<dbReference type="AlphaFoldDB" id="A0A2A5J1R1"/>
<feature type="region of interest" description="Disordered" evidence="1">
    <location>
        <begin position="176"/>
        <end position="197"/>
    </location>
</feature>
<dbReference type="InterPro" id="IPR041262">
    <property type="entry name" value="GerD_central"/>
</dbReference>
<feature type="compositionally biased region" description="Low complexity" evidence="1">
    <location>
        <begin position="180"/>
        <end position="197"/>
    </location>
</feature>
<evidence type="ECO:0000259" key="3">
    <source>
        <dbReference type="Pfam" id="PF17898"/>
    </source>
</evidence>
<sequence length="197" mass="22418">MSKGILRIMSCFLLLSLTACAPKTQSSSNMDYDETKKMVVDILKTDDGKKAIQQLLNDEAMNEALVMDEQTVKKTIEKTLTSDKGKEFWKKVFEDSKFAETFAKSMQQQHEKMLKQLMKDPDYQQLMMDILKDPEMEKKYGELVKTKEFRKHLEKVITETLSSPLFKKKFEDELKKAATESSSGSGSQDQGSEGSGS</sequence>
<accession>A0A2A5J1R1</accession>
<feature type="domain" description="Spore germination GerD central core" evidence="3">
    <location>
        <begin position="65"/>
        <end position="178"/>
    </location>
</feature>
<evidence type="ECO:0000256" key="2">
    <source>
        <dbReference type="SAM" id="SignalP"/>
    </source>
</evidence>
<organism evidence="4 5">
    <name type="scientific">Bacillus pumilus</name>
    <name type="common">Bacillus mesentericus</name>
    <dbReference type="NCBI Taxonomy" id="1408"/>
    <lineage>
        <taxon>Bacteria</taxon>
        <taxon>Bacillati</taxon>
        <taxon>Bacillota</taxon>
        <taxon>Bacilli</taxon>
        <taxon>Bacillales</taxon>
        <taxon>Bacillaceae</taxon>
        <taxon>Bacillus</taxon>
    </lineage>
</organism>
<feature type="chain" id="PRO_5012427217" evidence="2">
    <location>
        <begin position="22"/>
        <end position="197"/>
    </location>
</feature>
<dbReference type="EMBL" id="NKHG01000005">
    <property type="protein sequence ID" value="PCK23520.1"/>
    <property type="molecule type" value="Genomic_DNA"/>
</dbReference>
<proteinExistence type="predicted"/>
<feature type="signal peptide" evidence="2">
    <location>
        <begin position="1"/>
        <end position="21"/>
    </location>
</feature>